<reference evidence="6" key="3">
    <citation type="submission" date="2016-05" db="EMBL/GenBank/DDBJ databases">
        <authorList>
            <person name="Sharaf Hazem."/>
        </authorList>
    </citation>
    <scope>NUCLEOTIDE SEQUENCE [LARGE SCALE GENOMIC DNA]</scope>
    <source>
        <strain evidence="6">H</strain>
    </source>
</reference>
<name>A0A1A7VC18_PLAKH</name>
<protein>
    <recommendedName>
        <fullName evidence="2">HTH OST-type domain-containing protein</fullName>
    </recommendedName>
</protein>
<proteinExistence type="predicted"/>
<dbReference type="EMBL" id="CWHR02000004">
    <property type="protein sequence ID" value="SBO22803.1"/>
    <property type="molecule type" value="Genomic_DNA"/>
</dbReference>
<gene>
    <name evidence="3" type="ORF">PKNA1_C2_1327500</name>
    <name evidence="4" type="ORF">PKNA1_H1_1327500</name>
</gene>
<feature type="region of interest" description="Disordered" evidence="1">
    <location>
        <begin position="107"/>
        <end position="151"/>
    </location>
</feature>
<feature type="compositionally biased region" description="Polar residues" evidence="1">
    <location>
        <begin position="237"/>
        <end position="250"/>
    </location>
</feature>
<dbReference type="InterPro" id="IPR025677">
    <property type="entry name" value="OST-HTH-assoc_dom"/>
</dbReference>
<accession>A0A1A7VC18</accession>
<evidence type="ECO:0000256" key="1">
    <source>
        <dbReference type="SAM" id="MobiDB-lite"/>
    </source>
</evidence>
<dbReference type="OrthoDB" id="382692at2759"/>
<evidence type="ECO:0000259" key="2">
    <source>
        <dbReference type="PROSITE" id="PS51644"/>
    </source>
</evidence>
<dbReference type="EMBL" id="CWHQ02000001">
    <property type="protein sequence ID" value="SBO19517.1"/>
    <property type="molecule type" value="Genomic_DNA"/>
</dbReference>
<feature type="region of interest" description="Disordered" evidence="1">
    <location>
        <begin position="186"/>
        <end position="207"/>
    </location>
</feature>
<reference evidence="3" key="1">
    <citation type="submission" date="2016-05" db="EMBL/GenBank/DDBJ databases">
        <authorList>
            <person name="Lavstsen T."/>
            <person name="Jespersen J.S."/>
        </authorList>
    </citation>
    <scope>NUCLEOTIDE SEQUENCE [LARGE SCALE GENOMIC DNA]</scope>
</reference>
<evidence type="ECO:0000313" key="6">
    <source>
        <dbReference type="Proteomes" id="UP000182142"/>
    </source>
</evidence>
<dbReference type="InterPro" id="IPR056022">
    <property type="entry name" value="DUF7602"/>
</dbReference>
<evidence type="ECO:0000313" key="3">
    <source>
        <dbReference type="EMBL" id="SBO19517.1"/>
    </source>
</evidence>
<evidence type="ECO:0000313" key="4">
    <source>
        <dbReference type="EMBL" id="SBO22803.1"/>
    </source>
</evidence>
<reference evidence="5" key="2">
    <citation type="submission" date="2016-05" db="EMBL/GenBank/DDBJ databases">
        <authorList>
            <person name="Sharaf H."/>
        </authorList>
    </citation>
    <scope>NUCLEOTIDE SEQUENCE [LARGE SCALE GENOMIC DNA]</scope>
    <source>
        <strain evidence="5">H</strain>
    </source>
</reference>
<dbReference type="Proteomes" id="UP000182142">
    <property type="component" value="Unassembled WGS sequence"/>
</dbReference>
<dbReference type="Pfam" id="PF24549">
    <property type="entry name" value="DUF7602"/>
    <property type="match status" value="1"/>
</dbReference>
<dbReference type="PROSITE" id="PS51644">
    <property type="entry name" value="HTH_OST"/>
    <property type="match status" value="1"/>
</dbReference>
<feature type="compositionally biased region" description="Basic and acidic residues" evidence="1">
    <location>
        <begin position="223"/>
        <end position="236"/>
    </location>
</feature>
<feature type="region of interest" description="Disordered" evidence="1">
    <location>
        <begin position="223"/>
        <end position="252"/>
    </location>
</feature>
<dbReference type="Pfam" id="PF14418">
    <property type="entry name" value="OHA"/>
    <property type="match status" value="1"/>
</dbReference>
<evidence type="ECO:0000313" key="5">
    <source>
        <dbReference type="Proteomes" id="UP000182128"/>
    </source>
</evidence>
<dbReference type="AlphaFoldDB" id="A0A1A7VC18"/>
<feature type="domain" description="HTH OST-type" evidence="2">
    <location>
        <begin position="724"/>
        <end position="799"/>
    </location>
</feature>
<feature type="compositionally biased region" description="Basic and acidic residues" evidence="1">
    <location>
        <begin position="118"/>
        <end position="137"/>
    </location>
</feature>
<feature type="compositionally biased region" description="Basic and acidic residues" evidence="1">
    <location>
        <begin position="195"/>
        <end position="207"/>
    </location>
</feature>
<dbReference type="VEuPathDB" id="PlasmoDB:PKNH_1327500"/>
<sequence>MGYAHNNRRRNKNLSCSDVGYYLKGKGSLRNCKENNPVELYDQNIHYGGVFHTHNDVLRGGQGMGYFNRRIKNTYNYCRDDVVRENVGEVNYVFYEPLRYPAFKMADRNNRGGPENSVAEKDDAESNERDTSEEDKVVSSVDYPNEQSCGESMTTMNLTRVRKMKKEGECSSGKFHHGENAQVAMKVKKQRSRKNKLEVRVDDHSGDECTQVKNLPGGRKIQKEAKQVDGKRKDHLNTNSTMDSQMSTRLSDGECELPPIEGKRGKTNLFIPITAPRVHRHPSQITNEVKFILHMTILTLYKDQVKPSYKKIKQRLQSFHQNEELKNHFLEICLFLQNEYLVVKSRRNNIFVLLRETPKWFSGWIKTRSFTNPYPEIMWRKFARHLWHVCRAGSWGGPTSSQGHLTLQFAKHLCRKGYLFFQGLDTLLGEHSYLYSGSTYHATSPSTLLHPEHAEYNRQLFTFNLLHDSFSYFSSVNDSAVRIVQSSFVSLYHSILDEDGNRAGSSRTRSSHSSCTESTRLGSAFMESVSIESVSIESVSMESSHVQSSCRDSPGALEPPPWELGIDIYRAADALKNKALPFFRDYSIGKIAHVVQLGLYGGLLHEEGQVIKPACCSRTMAASVWGQASQGDKSNGQMGGQTCHQLSNQMHNQMDEKMVEQMGNYVTGQMSGEEDYPHWSDLLTEQHTLMMNCDFLERQGPHMEQTHMEQMIEGKCGGVPVVPTAEEAKAKIYQLLKGSREKIIFFCSLKDLFFKKFEEVLNPLHFGYTSLIEFLFFQCQEVCKLLLLNRNIILVHPSCDEQSLMDMIRQEEDDDDDDCYYTNGDMDGNMNKNMNGNMNKNMNGNMNKNMNGNMNGHENIIEQFDYAQYISTVSYSQKKNLTQQESLQIYAAFKDLGGNRKKDNFFITFSFWKYVTGKEKKNTR</sequence>
<dbReference type="Proteomes" id="UP000182128">
    <property type="component" value="Unassembled WGS sequence"/>
</dbReference>
<dbReference type="InterPro" id="IPR025605">
    <property type="entry name" value="OST-HTH/LOTUS_dom"/>
</dbReference>
<organism evidence="3 5">
    <name type="scientific">Plasmodium knowlesi (strain H)</name>
    <dbReference type="NCBI Taxonomy" id="5851"/>
    <lineage>
        <taxon>Eukaryota</taxon>
        <taxon>Sar</taxon>
        <taxon>Alveolata</taxon>
        <taxon>Apicomplexa</taxon>
        <taxon>Aconoidasida</taxon>
        <taxon>Haemosporida</taxon>
        <taxon>Plasmodiidae</taxon>
        <taxon>Plasmodium</taxon>
        <taxon>Plasmodium (Plasmodium)</taxon>
    </lineage>
</organism>